<evidence type="ECO:0000313" key="2">
    <source>
        <dbReference type="Proteomes" id="UP000036681"/>
    </source>
</evidence>
<evidence type="ECO:0000313" key="3">
    <source>
        <dbReference type="WBParaSite" id="ALUE_0001628601-mRNA-1"/>
    </source>
</evidence>
<dbReference type="AlphaFoldDB" id="A0A0M3IDZ8"/>
<organism evidence="2 3">
    <name type="scientific">Ascaris lumbricoides</name>
    <name type="common">Giant roundworm</name>
    <dbReference type="NCBI Taxonomy" id="6252"/>
    <lineage>
        <taxon>Eukaryota</taxon>
        <taxon>Metazoa</taxon>
        <taxon>Ecdysozoa</taxon>
        <taxon>Nematoda</taxon>
        <taxon>Chromadorea</taxon>
        <taxon>Rhabditida</taxon>
        <taxon>Spirurina</taxon>
        <taxon>Ascaridomorpha</taxon>
        <taxon>Ascaridoidea</taxon>
        <taxon>Ascarididae</taxon>
        <taxon>Ascaris</taxon>
    </lineage>
</organism>
<dbReference type="WBParaSite" id="ALUE_0001628601-mRNA-1">
    <property type="protein sequence ID" value="ALUE_0001628601-mRNA-1"/>
    <property type="gene ID" value="ALUE_0001628601"/>
</dbReference>
<reference evidence="3" key="1">
    <citation type="submission" date="2017-02" db="UniProtKB">
        <authorList>
            <consortium name="WormBaseParasite"/>
        </authorList>
    </citation>
    <scope>IDENTIFICATION</scope>
</reference>
<keyword evidence="2" id="KW-1185">Reference proteome</keyword>
<keyword evidence="1" id="KW-0732">Signal</keyword>
<feature type="chain" id="PRO_5005657105" evidence="1">
    <location>
        <begin position="29"/>
        <end position="86"/>
    </location>
</feature>
<proteinExistence type="predicted"/>
<feature type="signal peptide" evidence="1">
    <location>
        <begin position="1"/>
        <end position="28"/>
    </location>
</feature>
<protein>
    <submittedName>
        <fullName evidence="3">Secreted protein</fullName>
    </submittedName>
</protein>
<evidence type="ECO:0000256" key="1">
    <source>
        <dbReference type="SAM" id="SignalP"/>
    </source>
</evidence>
<sequence>MATHTSTNNYCGLHLVLLVLFTQQRNETKNGRRSNLSAGKRHREFKVETPNRGTKNCKRKHHTAVVVPSLTIIKVTTLFIRSNQQY</sequence>
<name>A0A0M3IDZ8_ASCLU</name>
<dbReference type="Proteomes" id="UP000036681">
    <property type="component" value="Unplaced"/>
</dbReference>
<accession>A0A0M3IDZ8</accession>